<evidence type="ECO:0000256" key="10">
    <source>
        <dbReference type="SAM" id="MobiDB-lite"/>
    </source>
</evidence>
<dbReference type="Gene3D" id="1.20.1560.10">
    <property type="entry name" value="ABC transporter type 1, transmembrane domain"/>
    <property type="match status" value="1"/>
</dbReference>
<evidence type="ECO:0000256" key="1">
    <source>
        <dbReference type="ARBA" id="ARBA00004651"/>
    </source>
</evidence>
<evidence type="ECO:0000256" key="11">
    <source>
        <dbReference type="SAM" id="Phobius"/>
    </source>
</evidence>
<dbReference type="PANTHER" id="PTHR43394">
    <property type="entry name" value="ATP-DEPENDENT PERMEASE MDL1, MITOCHONDRIAL"/>
    <property type="match status" value="1"/>
</dbReference>
<feature type="region of interest" description="Disordered" evidence="10">
    <location>
        <begin position="625"/>
        <end position="659"/>
    </location>
</feature>
<dbReference type="FunFam" id="3.40.50.300:FF:001001">
    <property type="entry name" value="Multidrug ABC transporter ATP-binding protein"/>
    <property type="match status" value="1"/>
</dbReference>
<dbReference type="PROSITE" id="PS50893">
    <property type="entry name" value="ABC_TRANSPORTER_2"/>
    <property type="match status" value="1"/>
</dbReference>
<dbReference type="SMART" id="SM00382">
    <property type="entry name" value="AAA"/>
    <property type="match status" value="1"/>
</dbReference>
<sequence length="695" mass="74390">MADPIALDRSAETWEVAEALDQLATDRGTHRQRAAQAQAYFAELEGNDRDLPVAPLGEVGRLWRTQLRGSVGLVVLLIVFTVVAAVATQTLPRLLGSLVSSAESMPTDGVRGLLLLIVGVVGLQAIFTYLAARWEVIVGQRMTAKLREKAVRDALSLPLGRIERASSGDLTTRLTQDSNVVGDTLRNDVPQVLLAAITSITILLGMVLNSPLLTVPTLLGLPLIVWASRRFLRRAPAAYLYAGSVDSRLNASVLETVDCVRLVRTLRLENARLDDLADRFQLVSEAQRYTLGLRLRLFFALEVAYNWPLVPTLLLGVFARSQGWIDIGTLTTAVLYSLSWPAPVNRLVQTLGGVLTGVVSAARVTGLDLRDRDAEAQHSMPPRGTDRGTDLRCDEVAFSYDGGHDVLDQLDLTIPAGESVAVVGASGSGKSTLARLLSGIAAPGRGSVTLGGVEVSTIPLPELRAKVALVTQEHHVFTGSLRDNIGLSRQQLTDSDIVAALQAVGAGPWLACLQEGLDTQLGVDGLSLSPARAQQIAIARILAADPPVMILDEATSLLDPTTALAVERSVAGDRRTVLAIVHRLDIAETADRVVVMDGGRIVESGPPNRLRDSAGVYAQLWSTWAGQTPGSGENRPTQGRTASTTCRSDGAEGESSDRLGWLTGFTSRCLDGDVLIPSRRDPTQTRRELTRGTES</sequence>
<dbReference type="SUPFAM" id="SSF52540">
    <property type="entry name" value="P-loop containing nucleoside triphosphate hydrolases"/>
    <property type="match status" value="1"/>
</dbReference>
<proteinExistence type="predicted"/>
<feature type="transmembrane region" description="Helical" evidence="11">
    <location>
        <begin position="71"/>
        <end position="92"/>
    </location>
</feature>
<evidence type="ECO:0000256" key="8">
    <source>
        <dbReference type="ARBA" id="ARBA00022989"/>
    </source>
</evidence>
<dbReference type="CDD" id="cd07346">
    <property type="entry name" value="ABC_6TM_exporters"/>
    <property type="match status" value="1"/>
</dbReference>
<dbReference type="SUPFAM" id="SSF90123">
    <property type="entry name" value="ABC transporter transmembrane region"/>
    <property type="match status" value="1"/>
</dbReference>
<keyword evidence="7 14" id="KW-0067">ATP-binding</keyword>
<dbReference type="GO" id="GO:0005524">
    <property type="term" value="F:ATP binding"/>
    <property type="evidence" value="ECO:0007669"/>
    <property type="project" value="UniProtKB-KW"/>
</dbReference>
<keyword evidence="2" id="KW-0813">Transport</keyword>
<keyword evidence="15" id="KW-1185">Reference proteome</keyword>
<name>F5XJR1_MICPN</name>
<evidence type="ECO:0000313" key="14">
    <source>
        <dbReference type="EMBL" id="BAK35961.1"/>
    </source>
</evidence>
<feature type="compositionally biased region" description="Polar residues" evidence="10">
    <location>
        <begin position="625"/>
        <end position="647"/>
    </location>
</feature>
<evidence type="ECO:0000259" key="12">
    <source>
        <dbReference type="PROSITE" id="PS50893"/>
    </source>
</evidence>
<evidence type="ECO:0000313" key="15">
    <source>
        <dbReference type="Proteomes" id="UP000007947"/>
    </source>
</evidence>
<keyword evidence="5 11" id="KW-0812">Transmembrane</keyword>
<dbReference type="GO" id="GO:0016887">
    <property type="term" value="F:ATP hydrolysis activity"/>
    <property type="evidence" value="ECO:0007669"/>
    <property type="project" value="InterPro"/>
</dbReference>
<dbReference type="InterPro" id="IPR036640">
    <property type="entry name" value="ABC1_TM_sf"/>
</dbReference>
<feature type="compositionally biased region" description="Basic and acidic residues" evidence="10">
    <location>
        <begin position="678"/>
        <end position="695"/>
    </location>
</feature>
<feature type="domain" description="ABC transporter" evidence="12">
    <location>
        <begin position="391"/>
        <end position="623"/>
    </location>
</feature>
<dbReference type="Pfam" id="PF00005">
    <property type="entry name" value="ABC_tran"/>
    <property type="match status" value="1"/>
</dbReference>
<comment type="subcellular location">
    <subcellularLocation>
        <location evidence="1">Cell membrane</location>
        <topology evidence="1">Multi-pass membrane protein</topology>
    </subcellularLocation>
</comment>
<organism evidence="14 15">
    <name type="scientific">Microlunatus phosphovorus (strain ATCC 700054 / DSM 10555 / JCM 9379 / NBRC 101784 / NCIMB 13414 / VKM Ac-1990 / NM-1)</name>
    <dbReference type="NCBI Taxonomy" id="1032480"/>
    <lineage>
        <taxon>Bacteria</taxon>
        <taxon>Bacillati</taxon>
        <taxon>Actinomycetota</taxon>
        <taxon>Actinomycetes</taxon>
        <taxon>Propionibacteriales</taxon>
        <taxon>Propionibacteriaceae</taxon>
        <taxon>Microlunatus</taxon>
    </lineage>
</organism>
<evidence type="ECO:0000256" key="3">
    <source>
        <dbReference type="ARBA" id="ARBA00022475"/>
    </source>
</evidence>
<dbReference type="EMBL" id="AP012204">
    <property type="protein sequence ID" value="BAK35961.1"/>
    <property type="molecule type" value="Genomic_DNA"/>
</dbReference>
<keyword evidence="4" id="KW-0997">Cell inner membrane</keyword>
<dbReference type="PROSITE" id="PS50929">
    <property type="entry name" value="ABC_TM1F"/>
    <property type="match status" value="1"/>
</dbReference>
<dbReference type="AlphaFoldDB" id="F5XJR1"/>
<evidence type="ECO:0000256" key="6">
    <source>
        <dbReference type="ARBA" id="ARBA00022741"/>
    </source>
</evidence>
<dbReference type="InterPro" id="IPR027417">
    <property type="entry name" value="P-loop_NTPase"/>
</dbReference>
<feature type="transmembrane region" description="Helical" evidence="11">
    <location>
        <begin position="112"/>
        <end position="132"/>
    </location>
</feature>
<dbReference type="InterPro" id="IPR003593">
    <property type="entry name" value="AAA+_ATPase"/>
</dbReference>
<feature type="transmembrane region" description="Helical" evidence="11">
    <location>
        <begin position="192"/>
        <end position="208"/>
    </location>
</feature>
<evidence type="ECO:0000259" key="13">
    <source>
        <dbReference type="PROSITE" id="PS50929"/>
    </source>
</evidence>
<dbReference type="Gene3D" id="3.40.50.300">
    <property type="entry name" value="P-loop containing nucleotide triphosphate hydrolases"/>
    <property type="match status" value="1"/>
</dbReference>
<evidence type="ECO:0000256" key="4">
    <source>
        <dbReference type="ARBA" id="ARBA00022519"/>
    </source>
</evidence>
<dbReference type="InterPro" id="IPR011527">
    <property type="entry name" value="ABC1_TM_dom"/>
</dbReference>
<dbReference type="GO" id="GO:0005886">
    <property type="term" value="C:plasma membrane"/>
    <property type="evidence" value="ECO:0007669"/>
    <property type="project" value="UniProtKB-SubCell"/>
</dbReference>
<evidence type="ECO:0000256" key="7">
    <source>
        <dbReference type="ARBA" id="ARBA00022840"/>
    </source>
</evidence>
<protein>
    <submittedName>
        <fullName evidence="14">Putative ABC transporter permease/ATP-binding protein</fullName>
    </submittedName>
</protein>
<dbReference type="HOGENOM" id="CLU_000604_84_3_11"/>
<dbReference type="GO" id="GO:0015421">
    <property type="term" value="F:ABC-type oligopeptide transporter activity"/>
    <property type="evidence" value="ECO:0007669"/>
    <property type="project" value="TreeGrafter"/>
</dbReference>
<dbReference type="InterPro" id="IPR003439">
    <property type="entry name" value="ABC_transporter-like_ATP-bd"/>
</dbReference>
<dbReference type="OrthoDB" id="9806127at2"/>
<evidence type="ECO:0000256" key="9">
    <source>
        <dbReference type="ARBA" id="ARBA00023136"/>
    </source>
</evidence>
<dbReference type="Proteomes" id="UP000007947">
    <property type="component" value="Chromosome"/>
</dbReference>
<feature type="region of interest" description="Disordered" evidence="10">
    <location>
        <begin position="676"/>
        <end position="695"/>
    </location>
</feature>
<dbReference type="PANTHER" id="PTHR43394:SF1">
    <property type="entry name" value="ATP-BINDING CASSETTE SUB-FAMILY B MEMBER 10, MITOCHONDRIAL"/>
    <property type="match status" value="1"/>
</dbReference>
<keyword evidence="3" id="KW-1003">Cell membrane</keyword>
<dbReference type="STRING" id="1032480.MLP_29470"/>
<keyword evidence="8 11" id="KW-1133">Transmembrane helix</keyword>
<dbReference type="KEGG" id="mph:MLP_29470"/>
<gene>
    <name evidence="14" type="ordered locus">MLP_29470</name>
</gene>
<dbReference type="Pfam" id="PF00664">
    <property type="entry name" value="ABC_membrane"/>
    <property type="match status" value="1"/>
</dbReference>
<keyword evidence="9 11" id="KW-0472">Membrane</keyword>
<accession>F5XJR1</accession>
<keyword evidence="6" id="KW-0547">Nucleotide-binding</keyword>
<dbReference type="InterPro" id="IPR039421">
    <property type="entry name" value="Type_1_exporter"/>
</dbReference>
<evidence type="ECO:0000256" key="2">
    <source>
        <dbReference type="ARBA" id="ARBA00022448"/>
    </source>
</evidence>
<feature type="domain" description="ABC transmembrane type-1" evidence="13">
    <location>
        <begin position="75"/>
        <end position="356"/>
    </location>
</feature>
<evidence type="ECO:0000256" key="5">
    <source>
        <dbReference type="ARBA" id="ARBA00022692"/>
    </source>
</evidence>
<dbReference type="eggNOG" id="COG1132">
    <property type="taxonomic scope" value="Bacteria"/>
</dbReference>
<dbReference type="RefSeq" id="WP_013863830.1">
    <property type="nucleotide sequence ID" value="NC_015635.1"/>
</dbReference>
<reference evidence="14 15" key="1">
    <citation type="submission" date="2011-05" db="EMBL/GenBank/DDBJ databases">
        <title>Whole genome sequence of Microlunatus phosphovorus NM-1.</title>
        <authorList>
            <person name="Hosoyama A."/>
            <person name="Sasaki K."/>
            <person name="Harada T."/>
            <person name="Igarashi R."/>
            <person name="Kawakoshi A."/>
            <person name="Sasagawa M."/>
            <person name="Fukada J."/>
            <person name="Nakamura S."/>
            <person name="Katano Y."/>
            <person name="Hanada S."/>
            <person name="Kamagata Y."/>
            <person name="Nakamura N."/>
            <person name="Yamazaki S."/>
            <person name="Fujita N."/>
        </authorList>
    </citation>
    <scope>NUCLEOTIDE SEQUENCE [LARGE SCALE GENOMIC DNA]</scope>
    <source>
        <strain evidence="15">ATCC 700054 / DSM 10555 / JCM 9379 / NBRC 101784 / NCIMB 13414 / VKM Ac-1990 / NM-1</strain>
    </source>
</reference>